<dbReference type="InterPro" id="IPR000595">
    <property type="entry name" value="cNMP-bd_dom"/>
</dbReference>
<dbReference type="EMBL" id="CP000245">
    <property type="protein sequence ID" value="AEG94605.1"/>
    <property type="molecule type" value="Genomic_DNA"/>
</dbReference>
<dbReference type="GO" id="GO:0003700">
    <property type="term" value="F:DNA-binding transcription factor activity"/>
    <property type="evidence" value="ECO:0007669"/>
    <property type="project" value="TreeGrafter"/>
</dbReference>
<dbReference type="SMART" id="SM00419">
    <property type="entry name" value="HTH_CRP"/>
    <property type="match status" value="1"/>
</dbReference>
<dbReference type="Pfam" id="PF13545">
    <property type="entry name" value="HTH_Crp_2"/>
    <property type="match status" value="1"/>
</dbReference>
<accession>F5Y056</accession>
<dbReference type="PROSITE" id="PS51063">
    <property type="entry name" value="HTH_CRP_2"/>
    <property type="match status" value="1"/>
</dbReference>
<dbReference type="InterPro" id="IPR018490">
    <property type="entry name" value="cNMP-bd_dom_sf"/>
</dbReference>
<reference evidence="6 7" key="2">
    <citation type="journal article" date="2011" name="PLoS ONE">
        <title>The Cyst-Dividing Bacterium Ramlibacter tataouinensis TTB310 Genome Reveals a Well-Stocked Toolbox for Adaptation to a Desert Environment.</title>
        <authorList>
            <person name="De Luca G."/>
            <person name="Barakat M."/>
            <person name="Ortet P."/>
            <person name="Fochesato S."/>
            <person name="Jourlin-Castelli C."/>
            <person name="Ansaldi M."/>
            <person name="Py B."/>
            <person name="Fichant G."/>
            <person name="Coutinho P.M."/>
            <person name="Voulhoux R."/>
            <person name="Bastien O."/>
            <person name="Marechal E."/>
            <person name="Henrissat B."/>
            <person name="Quentin Y."/>
            <person name="Noirot P."/>
            <person name="Filloux A."/>
            <person name="Mejean V."/>
            <person name="Dubow M.S."/>
            <person name="Barras F."/>
            <person name="Barbe V."/>
            <person name="Weissenbach J."/>
            <person name="Mihalcescu I."/>
            <person name="Vermeglio A."/>
            <person name="Achouak W."/>
            <person name="Heulin T."/>
        </authorList>
    </citation>
    <scope>NUCLEOTIDE SEQUENCE [LARGE SCALE GENOMIC DNA]</scope>
    <source>
        <strain evidence="7">ATCC BAA-407 / DSM 14655 / LMG 21543 / TTB310</strain>
    </source>
</reference>
<evidence type="ECO:0000256" key="3">
    <source>
        <dbReference type="ARBA" id="ARBA00023163"/>
    </source>
</evidence>
<dbReference type="InterPro" id="IPR050397">
    <property type="entry name" value="Env_Response_Regulators"/>
</dbReference>
<dbReference type="InterPro" id="IPR036390">
    <property type="entry name" value="WH_DNA-bd_sf"/>
</dbReference>
<reference evidence="7" key="1">
    <citation type="submission" date="2006-01" db="EMBL/GenBank/DDBJ databases">
        <title>Genome of the cyst-dividing bacterium Ramlibacter tataouinensis.</title>
        <authorList>
            <person name="Barakat M."/>
            <person name="Ortet P."/>
            <person name="De Luca G."/>
            <person name="Jourlin-Castelli C."/>
            <person name="Ansaldi M."/>
            <person name="Py B."/>
            <person name="Fichant G."/>
            <person name="Coutinho P."/>
            <person name="Voulhoux R."/>
            <person name="Bastien O."/>
            <person name="Roy S."/>
            <person name="Marechal E."/>
            <person name="Henrissat B."/>
            <person name="Quentin Y."/>
            <person name="Noirot P."/>
            <person name="Filloux A."/>
            <person name="Mejean V."/>
            <person name="DuBow M."/>
            <person name="Barras F."/>
            <person name="Heulin T."/>
        </authorList>
    </citation>
    <scope>NUCLEOTIDE SEQUENCE [LARGE SCALE GENOMIC DNA]</scope>
    <source>
        <strain evidence="7">ATCC BAA-407 / DSM 14655 / LMG 21543 / TTB310</strain>
    </source>
</reference>
<keyword evidence="2" id="KW-0238">DNA-binding</keyword>
<feature type="domain" description="Cyclic nucleotide-binding" evidence="4">
    <location>
        <begin position="56"/>
        <end position="176"/>
    </location>
</feature>
<dbReference type="CDD" id="cd00038">
    <property type="entry name" value="CAP_ED"/>
    <property type="match status" value="1"/>
</dbReference>
<feature type="domain" description="HTH crp-type" evidence="5">
    <location>
        <begin position="190"/>
        <end position="260"/>
    </location>
</feature>
<keyword evidence="3" id="KW-0804">Transcription</keyword>
<dbReference type="HOGENOM" id="CLU_075053_1_0_4"/>
<evidence type="ECO:0000313" key="6">
    <source>
        <dbReference type="EMBL" id="AEG94605.1"/>
    </source>
</evidence>
<dbReference type="STRING" id="365046.Rta_34920"/>
<dbReference type="PANTHER" id="PTHR24567:SF68">
    <property type="entry name" value="DNA-BINDING TRANSCRIPTIONAL DUAL REGULATOR CRP"/>
    <property type="match status" value="1"/>
</dbReference>
<dbReference type="PATRIC" id="fig|365046.3.peg.3580"/>
<dbReference type="Pfam" id="PF00027">
    <property type="entry name" value="cNMP_binding"/>
    <property type="match status" value="1"/>
</dbReference>
<keyword evidence="1" id="KW-0805">Transcription regulation</keyword>
<dbReference type="Proteomes" id="UP000008385">
    <property type="component" value="Chromosome"/>
</dbReference>
<evidence type="ECO:0000259" key="4">
    <source>
        <dbReference type="PROSITE" id="PS50042"/>
    </source>
</evidence>
<evidence type="ECO:0000256" key="1">
    <source>
        <dbReference type="ARBA" id="ARBA00023015"/>
    </source>
</evidence>
<proteinExistence type="predicted"/>
<dbReference type="PROSITE" id="PS50042">
    <property type="entry name" value="CNMP_BINDING_3"/>
    <property type="match status" value="1"/>
</dbReference>
<evidence type="ECO:0000256" key="2">
    <source>
        <dbReference type="ARBA" id="ARBA00023125"/>
    </source>
</evidence>
<evidence type="ECO:0000313" key="7">
    <source>
        <dbReference type="Proteomes" id="UP000008385"/>
    </source>
</evidence>
<dbReference type="eggNOG" id="COG0664">
    <property type="taxonomic scope" value="Bacteria"/>
</dbReference>
<evidence type="ECO:0000259" key="5">
    <source>
        <dbReference type="PROSITE" id="PS51063"/>
    </source>
</evidence>
<dbReference type="KEGG" id="rta:Rta_34920"/>
<dbReference type="PANTHER" id="PTHR24567">
    <property type="entry name" value="CRP FAMILY TRANSCRIPTIONAL REGULATORY PROTEIN"/>
    <property type="match status" value="1"/>
</dbReference>
<dbReference type="GO" id="GO:0005829">
    <property type="term" value="C:cytosol"/>
    <property type="evidence" value="ECO:0007669"/>
    <property type="project" value="TreeGrafter"/>
</dbReference>
<dbReference type="Gene3D" id="2.60.120.10">
    <property type="entry name" value="Jelly Rolls"/>
    <property type="match status" value="1"/>
</dbReference>
<protein>
    <submittedName>
        <fullName evidence="6">Transcriptional regulator, CRP family-like protein</fullName>
    </submittedName>
</protein>
<dbReference type="InterPro" id="IPR036388">
    <property type="entry name" value="WH-like_DNA-bd_sf"/>
</dbReference>
<organism evidence="6 7">
    <name type="scientific">Ramlibacter tataouinensis (strain ATCC BAA-407 / DSM 14655 / LMG 21543 / TTB310)</name>
    <dbReference type="NCBI Taxonomy" id="365046"/>
    <lineage>
        <taxon>Bacteria</taxon>
        <taxon>Pseudomonadati</taxon>
        <taxon>Pseudomonadota</taxon>
        <taxon>Betaproteobacteria</taxon>
        <taxon>Burkholderiales</taxon>
        <taxon>Comamonadaceae</taxon>
        <taxon>Ramlibacter</taxon>
    </lineage>
</organism>
<gene>
    <name evidence="6" type="ordered locus">Rta_34920</name>
</gene>
<sequence length="295" mass="32091">MGRMLGAALTSTCLCADNLREFPERTFPRMTAPRTEPSLHQRRRAPTPAELAGIPWLQQLRPDEYALAASHITVGDALPGDLVCRLGRPVTYWFGVVEGLLKMSSDNAQGQTMTFAGVPPGGWFGEGTALKREAYRYNIQALRKSVVAGLPVDTFHWLLDHSIAFNRFVMNQLNERLAQFIGAREIDRMNDPDLRVARSLAALFNPVLYPGVGQVLRITQQELAYLVGLSRQRVNEALAALAAQGAIKVEYGGVRVLDLDGLRSSGRPRAGLGAATSDQTAAGPELESAIVLAKA</sequence>
<dbReference type="GO" id="GO:0003677">
    <property type="term" value="F:DNA binding"/>
    <property type="evidence" value="ECO:0007669"/>
    <property type="project" value="UniProtKB-KW"/>
</dbReference>
<dbReference type="AlphaFoldDB" id="F5Y056"/>
<dbReference type="InterPro" id="IPR014710">
    <property type="entry name" value="RmlC-like_jellyroll"/>
</dbReference>
<dbReference type="SMART" id="SM00100">
    <property type="entry name" value="cNMP"/>
    <property type="match status" value="1"/>
</dbReference>
<keyword evidence="7" id="KW-1185">Reference proteome</keyword>
<dbReference type="SUPFAM" id="SSF46785">
    <property type="entry name" value="Winged helix' DNA-binding domain"/>
    <property type="match status" value="1"/>
</dbReference>
<name>F5Y056_RAMTT</name>
<dbReference type="SUPFAM" id="SSF51206">
    <property type="entry name" value="cAMP-binding domain-like"/>
    <property type="match status" value="1"/>
</dbReference>
<dbReference type="Gene3D" id="1.10.10.10">
    <property type="entry name" value="Winged helix-like DNA-binding domain superfamily/Winged helix DNA-binding domain"/>
    <property type="match status" value="1"/>
</dbReference>
<dbReference type="InterPro" id="IPR012318">
    <property type="entry name" value="HTH_CRP"/>
</dbReference>